<dbReference type="Proteomes" id="UP001189429">
    <property type="component" value="Unassembled WGS sequence"/>
</dbReference>
<keyword evidence="3" id="KW-1185">Reference proteome</keyword>
<name>A0ABN9V2L1_9DINO</name>
<evidence type="ECO:0000256" key="1">
    <source>
        <dbReference type="SAM" id="MobiDB-lite"/>
    </source>
</evidence>
<feature type="compositionally biased region" description="Basic and acidic residues" evidence="1">
    <location>
        <begin position="240"/>
        <end position="254"/>
    </location>
</feature>
<organism evidence="2 3">
    <name type="scientific">Prorocentrum cordatum</name>
    <dbReference type="NCBI Taxonomy" id="2364126"/>
    <lineage>
        <taxon>Eukaryota</taxon>
        <taxon>Sar</taxon>
        <taxon>Alveolata</taxon>
        <taxon>Dinophyceae</taxon>
        <taxon>Prorocentrales</taxon>
        <taxon>Prorocentraceae</taxon>
        <taxon>Prorocentrum</taxon>
    </lineage>
</organism>
<proteinExistence type="predicted"/>
<gene>
    <name evidence="2" type="ORF">PCOR1329_LOCUS52921</name>
</gene>
<dbReference type="EMBL" id="CAUYUJ010016446">
    <property type="protein sequence ID" value="CAK0865375.1"/>
    <property type="molecule type" value="Genomic_DNA"/>
</dbReference>
<feature type="compositionally biased region" description="Basic and acidic residues" evidence="1">
    <location>
        <begin position="217"/>
        <end position="226"/>
    </location>
</feature>
<evidence type="ECO:0008006" key="4">
    <source>
        <dbReference type="Google" id="ProtNLM"/>
    </source>
</evidence>
<evidence type="ECO:0000313" key="2">
    <source>
        <dbReference type="EMBL" id="CAK0865375.1"/>
    </source>
</evidence>
<feature type="non-terminal residue" evidence="2">
    <location>
        <position position="1"/>
    </location>
</feature>
<accession>A0ABN9V2L1</accession>
<comment type="caution">
    <text evidence="2">The sequence shown here is derived from an EMBL/GenBank/DDBJ whole genome shotgun (WGS) entry which is preliminary data.</text>
</comment>
<sequence>GPVDEEVAEVISLEQLLRLRRHTREMARSALLDTDFSLRAKRGSVLRAWRLDLDIKGTGLVDEADFNRLCVIVGHGDHMRAIWDAMRPGMFAVNRPRGARVPPLALCELDPELAATAQQFAEALLARAAFNLDDAWGMLARHDSVRGSVPDEVTPGQFERCAECLGQPAAAEPLFGGLAIGQGRVWREDFEYLWLLAFHRTLPGPGRAEGGARARLRREPRGGERFRRGRRRGRLRGRAGPRDRGGPGEGHEGVEGQGYAEAGDVGLPRGRKKRTCAAAAARPAAVEARAVKRLAGWRRRQRARERVGFLDHGPNGCQPADRLVPQEKQAAPANINAAHQLSMRGGKLLDNGDPSRAPIYCKPEKGLETLGFAYCSVLRSSCDPHRRPNKHRRATTTHHLLGSRNDMSLGVQPKIAHRPPHPARMDRERDAVQPHCPRALTRRMAFGLSRSRARVDMRVALLFQAVPMPSRASADAECARL</sequence>
<feature type="compositionally biased region" description="Basic residues" evidence="1">
    <location>
        <begin position="227"/>
        <end position="239"/>
    </location>
</feature>
<evidence type="ECO:0000313" key="3">
    <source>
        <dbReference type="Proteomes" id="UP001189429"/>
    </source>
</evidence>
<protein>
    <recommendedName>
        <fullName evidence="4">Calmodulin</fullName>
    </recommendedName>
</protein>
<reference evidence="2" key="1">
    <citation type="submission" date="2023-10" db="EMBL/GenBank/DDBJ databases">
        <authorList>
            <person name="Chen Y."/>
            <person name="Shah S."/>
            <person name="Dougan E. K."/>
            <person name="Thang M."/>
            <person name="Chan C."/>
        </authorList>
    </citation>
    <scope>NUCLEOTIDE SEQUENCE [LARGE SCALE GENOMIC DNA]</scope>
</reference>
<feature type="region of interest" description="Disordered" evidence="1">
    <location>
        <begin position="207"/>
        <end position="268"/>
    </location>
</feature>